<gene>
    <name evidence="6" type="ORF">C427_0473</name>
</gene>
<dbReference type="InterPro" id="IPR046977">
    <property type="entry name" value="RsmC/RlmG"/>
</dbReference>
<keyword evidence="2 6" id="KW-0808">Transferase</keyword>
<evidence type="ECO:0000259" key="5">
    <source>
        <dbReference type="Pfam" id="PF26049"/>
    </source>
</evidence>
<dbReference type="eggNOG" id="COG2813">
    <property type="taxonomic scope" value="Bacteria"/>
</dbReference>
<feature type="domain" description="RlmG N-terminal" evidence="5">
    <location>
        <begin position="3"/>
        <end position="183"/>
    </location>
</feature>
<keyword evidence="1 6" id="KW-0489">Methyltransferase</keyword>
<dbReference type="EMBL" id="CP003837">
    <property type="protein sequence ID" value="AGH42583.1"/>
    <property type="molecule type" value="Genomic_DNA"/>
</dbReference>
<feature type="domain" description="Methyltransferase small" evidence="4">
    <location>
        <begin position="204"/>
        <end position="262"/>
    </location>
</feature>
<keyword evidence="7" id="KW-1185">Reference proteome</keyword>
<dbReference type="Pfam" id="PF26049">
    <property type="entry name" value="RLMG_N"/>
    <property type="match status" value="1"/>
</dbReference>
<sequence length="292" mass="33055">MNTSLTLLDRNLQLVRYPQDLQHPSWQAWDAADEYIIEYVEQNVQGLQHQSISIYNDDFGALACWFADFKPLWVSDSYVAKQSCLVNLQQNNIPVESVIFYDSVTSVDSPAELVLLKIPKTTALLEQQLIDLQARVIPSTTVIAAGKATFIQKSTLALFEKYLGSTTTSLAKKKARLIFCQPTGCKSHASPYPTIWFTDKPRFEISNLANVFARQQLDIGARFMLEHLSKLANMDSKTVIDLGCGNGVLGLHILNQNKKQKWCLLTSHIWRLPLPSKMYWLTCLKKSQDQSL</sequence>
<dbReference type="AlphaFoldDB" id="M4RJ26"/>
<dbReference type="GO" id="GO:0008757">
    <property type="term" value="F:S-adenosylmethionine-dependent methyltransferase activity"/>
    <property type="evidence" value="ECO:0007669"/>
    <property type="project" value="InterPro"/>
</dbReference>
<name>M4RJ26_9ALTE</name>
<dbReference type="HOGENOM" id="CLU_040288_3_0_6"/>
<organism evidence="6 7">
    <name type="scientific">Paraglaciecola psychrophila 170</name>
    <dbReference type="NCBI Taxonomy" id="1129794"/>
    <lineage>
        <taxon>Bacteria</taxon>
        <taxon>Pseudomonadati</taxon>
        <taxon>Pseudomonadota</taxon>
        <taxon>Gammaproteobacteria</taxon>
        <taxon>Alteromonadales</taxon>
        <taxon>Alteromonadaceae</taxon>
        <taxon>Paraglaciecola</taxon>
    </lineage>
</organism>
<dbReference type="InterPro" id="IPR058679">
    <property type="entry name" value="RlmG_N"/>
</dbReference>
<evidence type="ECO:0000313" key="6">
    <source>
        <dbReference type="EMBL" id="AGH42583.1"/>
    </source>
</evidence>
<dbReference type="GO" id="GO:0032259">
    <property type="term" value="P:methylation"/>
    <property type="evidence" value="ECO:0007669"/>
    <property type="project" value="UniProtKB-KW"/>
</dbReference>
<reference evidence="6 7" key="1">
    <citation type="journal article" date="2013" name="Genome Announc.">
        <title>Complete Genome Sequence of Glaciecola psychrophila Strain 170T.</title>
        <authorList>
            <person name="Yin J."/>
            <person name="Chen J."/>
            <person name="Liu G."/>
            <person name="Yu Y."/>
            <person name="Song L."/>
            <person name="Wang X."/>
            <person name="Qu X."/>
        </authorList>
    </citation>
    <scope>NUCLEOTIDE SEQUENCE [LARGE SCALE GENOMIC DNA]</scope>
    <source>
        <strain evidence="6 7">170</strain>
    </source>
</reference>
<keyword evidence="3" id="KW-0949">S-adenosyl-L-methionine</keyword>
<evidence type="ECO:0000256" key="1">
    <source>
        <dbReference type="ARBA" id="ARBA00022603"/>
    </source>
</evidence>
<accession>M4RJ26</accession>
<dbReference type="PATRIC" id="fig|1129794.4.peg.467"/>
<evidence type="ECO:0000256" key="3">
    <source>
        <dbReference type="ARBA" id="ARBA00022691"/>
    </source>
</evidence>
<evidence type="ECO:0000256" key="2">
    <source>
        <dbReference type="ARBA" id="ARBA00022679"/>
    </source>
</evidence>
<dbReference type="PANTHER" id="PTHR47816:SF5">
    <property type="entry name" value="RIBOSOMAL RNA LARGE SUBUNIT METHYLTRANSFERASE G"/>
    <property type="match status" value="1"/>
</dbReference>
<dbReference type="InterPro" id="IPR007848">
    <property type="entry name" value="Small_mtfrase_dom"/>
</dbReference>
<dbReference type="PANTHER" id="PTHR47816">
    <property type="entry name" value="RIBOSOMAL RNA SMALL SUBUNIT METHYLTRANSFERASE C"/>
    <property type="match status" value="1"/>
</dbReference>
<proteinExistence type="predicted"/>
<dbReference type="Proteomes" id="UP000011864">
    <property type="component" value="Chromosome"/>
</dbReference>
<evidence type="ECO:0000259" key="4">
    <source>
        <dbReference type="Pfam" id="PF05175"/>
    </source>
</evidence>
<dbReference type="Pfam" id="PF05175">
    <property type="entry name" value="MTS"/>
    <property type="match status" value="1"/>
</dbReference>
<dbReference type="KEGG" id="gps:C427_0473"/>
<dbReference type="Gene3D" id="3.40.50.150">
    <property type="entry name" value="Vaccinia Virus protein VP39"/>
    <property type="match status" value="2"/>
</dbReference>
<protein>
    <submittedName>
        <fullName evidence="6">rRNA (Guanine-N(2)-)-methyltransferase</fullName>
    </submittedName>
</protein>
<evidence type="ECO:0000313" key="7">
    <source>
        <dbReference type="Proteomes" id="UP000011864"/>
    </source>
</evidence>
<dbReference type="STRING" id="1129794.C427_0473"/>
<dbReference type="SUPFAM" id="SSF53335">
    <property type="entry name" value="S-adenosyl-L-methionine-dependent methyltransferases"/>
    <property type="match status" value="1"/>
</dbReference>
<dbReference type="InterPro" id="IPR029063">
    <property type="entry name" value="SAM-dependent_MTases_sf"/>
</dbReference>